<evidence type="ECO:0000256" key="14">
    <source>
        <dbReference type="ARBA" id="ARBA00032361"/>
    </source>
</evidence>
<dbReference type="InterPro" id="IPR043130">
    <property type="entry name" value="CDP-OH_PTrfase_TM_dom"/>
</dbReference>
<organism evidence="18 19">
    <name type="scientific">Pelagibius litoralis</name>
    <dbReference type="NCBI Taxonomy" id="374515"/>
    <lineage>
        <taxon>Bacteria</taxon>
        <taxon>Pseudomonadati</taxon>
        <taxon>Pseudomonadota</taxon>
        <taxon>Alphaproteobacteria</taxon>
        <taxon>Rhodospirillales</taxon>
        <taxon>Rhodovibrionaceae</taxon>
        <taxon>Pelagibius</taxon>
    </lineage>
</organism>
<evidence type="ECO:0000256" key="13">
    <source>
        <dbReference type="ARBA" id="ARBA00023264"/>
    </source>
</evidence>
<name>A0A967F0N2_9PROT</name>
<feature type="transmembrane region" description="Helical" evidence="16">
    <location>
        <begin position="174"/>
        <end position="191"/>
    </location>
</feature>
<keyword evidence="12" id="KW-0594">Phospholipid biosynthesis</keyword>
<evidence type="ECO:0000256" key="10">
    <source>
        <dbReference type="ARBA" id="ARBA00023098"/>
    </source>
</evidence>
<dbReference type="InterPro" id="IPR048254">
    <property type="entry name" value="CDP_ALCOHOL_P_TRANSF_CS"/>
</dbReference>
<evidence type="ECO:0000256" key="3">
    <source>
        <dbReference type="ARBA" id="ARBA00010441"/>
    </source>
</evidence>
<dbReference type="GO" id="GO:0012505">
    <property type="term" value="C:endomembrane system"/>
    <property type="evidence" value="ECO:0007669"/>
    <property type="project" value="UniProtKB-SubCell"/>
</dbReference>
<dbReference type="InterPro" id="IPR012616">
    <property type="entry name" value="CDP-OH_P_trans_C"/>
</dbReference>
<dbReference type="EC" id="2.7.8.8" evidence="4"/>
<keyword evidence="13" id="KW-1208">Phospholipid metabolism</keyword>
<keyword evidence="19" id="KW-1185">Reference proteome</keyword>
<dbReference type="PROSITE" id="PS00379">
    <property type="entry name" value="CDP_ALCOHOL_P_TRANSF"/>
    <property type="match status" value="1"/>
</dbReference>
<dbReference type="AlphaFoldDB" id="A0A967F0N2"/>
<sequence length="268" mass="28805">MARLRRRRVSALSINRMIPNALTLLALCAGLTAVRLALQERWEIAVGAVVVAMLLDGLDGRIARLMGATSDFGAQLDSLSDVISFGVTPALMIYLWTLSDAGGLGWATCLVFAACCALRLARFNAALGDENPPPLAARYFVGVPAPAAAGLVLLPMTMSFVFGDTVLRSDALNLLTLLIVAFLMVSQVPTFSAKRLKLRKPHWRFAMLGLVGFAAILISEPWVTVTIVGLAYLVSIPLAVVQYRREVKTIGLDSPAEPQPDPDNTTED</sequence>
<dbReference type="PANTHER" id="PTHR14269">
    <property type="entry name" value="CDP-DIACYLGLYCEROL--GLYCEROL-3-PHOSPHATE 3-PHOSPHATIDYLTRANSFERASE-RELATED"/>
    <property type="match status" value="1"/>
</dbReference>
<feature type="transmembrane region" description="Helical" evidence="16">
    <location>
        <begin position="225"/>
        <end position="243"/>
    </location>
</feature>
<evidence type="ECO:0000256" key="11">
    <source>
        <dbReference type="ARBA" id="ARBA00023136"/>
    </source>
</evidence>
<dbReference type="InterPro" id="IPR000462">
    <property type="entry name" value="CDP-OH_P_trans"/>
</dbReference>
<feature type="transmembrane region" description="Helical" evidence="16">
    <location>
        <begin position="203"/>
        <end position="219"/>
    </location>
</feature>
<dbReference type="GO" id="GO:0003882">
    <property type="term" value="F:CDP-diacylglycerol-serine O-phosphatidyltransferase activity"/>
    <property type="evidence" value="ECO:0007669"/>
    <property type="project" value="UniProtKB-EC"/>
</dbReference>
<keyword evidence="11 16" id="KW-0472">Membrane</keyword>
<evidence type="ECO:0000259" key="17">
    <source>
        <dbReference type="Pfam" id="PF08009"/>
    </source>
</evidence>
<evidence type="ECO:0000256" key="6">
    <source>
        <dbReference type="ARBA" id="ARBA00022516"/>
    </source>
</evidence>
<dbReference type="EMBL" id="JAAQPH010000017">
    <property type="protein sequence ID" value="NIA70897.1"/>
    <property type="molecule type" value="Genomic_DNA"/>
</dbReference>
<dbReference type="RefSeq" id="WP_167227975.1">
    <property type="nucleotide sequence ID" value="NZ_JAAQPH010000017.1"/>
</dbReference>
<comment type="similarity">
    <text evidence="3 15">Belongs to the CDP-alcohol phosphatidyltransferase class-I family.</text>
</comment>
<evidence type="ECO:0000256" key="15">
    <source>
        <dbReference type="RuleBase" id="RU003750"/>
    </source>
</evidence>
<evidence type="ECO:0000256" key="4">
    <source>
        <dbReference type="ARBA" id="ARBA00013174"/>
    </source>
</evidence>
<evidence type="ECO:0000256" key="5">
    <source>
        <dbReference type="ARBA" id="ARBA00017171"/>
    </source>
</evidence>
<evidence type="ECO:0000313" key="18">
    <source>
        <dbReference type="EMBL" id="NIA70897.1"/>
    </source>
</evidence>
<keyword evidence="8 16" id="KW-0812">Transmembrane</keyword>
<dbReference type="GO" id="GO:0016020">
    <property type="term" value="C:membrane"/>
    <property type="evidence" value="ECO:0007669"/>
    <property type="project" value="InterPro"/>
</dbReference>
<dbReference type="InterPro" id="IPR050324">
    <property type="entry name" value="CDP-alcohol_PTase-I"/>
</dbReference>
<dbReference type="GO" id="GO:0008654">
    <property type="term" value="P:phospholipid biosynthetic process"/>
    <property type="evidence" value="ECO:0007669"/>
    <property type="project" value="UniProtKB-KW"/>
</dbReference>
<evidence type="ECO:0000313" key="19">
    <source>
        <dbReference type="Proteomes" id="UP000761264"/>
    </source>
</evidence>
<dbReference type="Pfam" id="PF08009">
    <property type="entry name" value="CDP-OH_P_tran_2"/>
    <property type="match status" value="1"/>
</dbReference>
<proteinExistence type="inferred from homology"/>
<comment type="catalytic activity">
    <reaction evidence="1">
        <text>a CDP-1,2-diacyl-sn-glycerol + L-serine = a 1,2-diacyl-sn-glycero-3-phospho-L-serine + CMP + H(+)</text>
        <dbReference type="Rhea" id="RHEA:16913"/>
        <dbReference type="ChEBI" id="CHEBI:15378"/>
        <dbReference type="ChEBI" id="CHEBI:33384"/>
        <dbReference type="ChEBI" id="CHEBI:57262"/>
        <dbReference type="ChEBI" id="CHEBI:58332"/>
        <dbReference type="ChEBI" id="CHEBI:60377"/>
        <dbReference type="EC" id="2.7.8.8"/>
    </reaction>
</comment>
<comment type="subcellular location">
    <subcellularLocation>
        <location evidence="2">Endomembrane system</location>
        <topology evidence="2">Multi-pass membrane protein</topology>
    </subcellularLocation>
</comment>
<evidence type="ECO:0000256" key="1">
    <source>
        <dbReference type="ARBA" id="ARBA00000287"/>
    </source>
</evidence>
<keyword evidence="6" id="KW-0444">Lipid biosynthesis</keyword>
<comment type="caution">
    <text evidence="18">The sequence shown here is derived from an EMBL/GenBank/DDBJ whole genome shotgun (WGS) entry which is preliminary data.</text>
</comment>
<evidence type="ECO:0000256" key="7">
    <source>
        <dbReference type="ARBA" id="ARBA00022679"/>
    </source>
</evidence>
<keyword evidence="10" id="KW-0443">Lipid metabolism</keyword>
<evidence type="ECO:0000256" key="12">
    <source>
        <dbReference type="ARBA" id="ARBA00023209"/>
    </source>
</evidence>
<feature type="domain" description="CDP-alcohol phosphatidyltransferase C-terminal" evidence="17">
    <location>
        <begin position="206"/>
        <end position="237"/>
    </location>
</feature>
<dbReference type="InterPro" id="IPR004533">
    <property type="entry name" value="CDP-diaglyc--ser_O-PTrfase"/>
</dbReference>
<gene>
    <name evidence="18" type="primary">pssA</name>
    <name evidence="18" type="ORF">HBA54_20050</name>
</gene>
<evidence type="ECO:0000256" key="8">
    <source>
        <dbReference type="ARBA" id="ARBA00022692"/>
    </source>
</evidence>
<dbReference type="NCBIfam" id="TIGR00473">
    <property type="entry name" value="pssA"/>
    <property type="match status" value="1"/>
</dbReference>
<dbReference type="Gene3D" id="1.20.120.1760">
    <property type="match status" value="1"/>
</dbReference>
<reference evidence="18" key="1">
    <citation type="submission" date="2020-03" db="EMBL/GenBank/DDBJ databases">
        <title>Genome of Pelagibius litoralis DSM 21314T.</title>
        <authorList>
            <person name="Wang G."/>
        </authorList>
    </citation>
    <scope>NUCLEOTIDE SEQUENCE</scope>
    <source>
        <strain evidence="18">DSM 21314</strain>
    </source>
</reference>
<feature type="transmembrane region" description="Helical" evidence="16">
    <location>
        <begin position="141"/>
        <end position="162"/>
    </location>
</feature>
<feature type="transmembrane region" description="Helical" evidence="16">
    <location>
        <begin position="103"/>
        <end position="121"/>
    </location>
</feature>
<dbReference type="Proteomes" id="UP000761264">
    <property type="component" value="Unassembled WGS sequence"/>
</dbReference>
<keyword evidence="7 15" id="KW-0808">Transferase</keyword>
<dbReference type="Pfam" id="PF01066">
    <property type="entry name" value="CDP-OH_P_transf"/>
    <property type="match status" value="1"/>
</dbReference>
<protein>
    <recommendedName>
        <fullName evidence="5">CDP-diacylglycerol--serine O-phosphatidyltransferase</fullName>
        <ecNumber evidence="4">2.7.8.8</ecNumber>
    </recommendedName>
    <alternativeName>
        <fullName evidence="14">Phosphatidylserine synthase</fullName>
    </alternativeName>
</protein>
<dbReference type="PANTHER" id="PTHR14269:SF61">
    <property type="entry name" value="CDP-DIACYLGLYCEROL--SERINE O-PHOSPHATIDYLTRANSFERASE"/>
    <property type="match status" value="1"/>
</dbReference>
<keyword evidence="9 16" id="KW-1133">Transmembrane helix</keyword>
<evidence type="ECO:0000256" key="2">
    <source>
        <dbReference type="ARBA" id="ARBA00004127"/>
    </source>
</evidence>
<evidence type="ECO:0000256" key="16">
    <source>
        <dbReference type="SAM" id="Phobius"/>
    </source>
</evidence>
<accession>A0A967F0N2</accession>
<evidence type="ECO:0000256" key="9">
    <source>
        <dbReference type="ARBA" id="ARBA00022989"/>
    </source>
</evidence>